<dbReference type="EMBL" id="CAJVPU010024279">
    <property type="protein sequence ID" value="CAG8691754.1"/>
    <property type="molecule type" value="Genomic_DNA"/>
</dbReference>
<comment type="caution">
    <text evidence="1">The sequence shown here is derived from an EMBL/GenBank/DDBJ whole genome shotgun (WGS) entry which is preliminary data.</text>
</comment>
<accession>A0ACA9P898</accession>
<feature type="non-terminal residue" evidence="1">
    <location>
        <position position="1"/>
    </location>
</feature>
<reference evidence="1" key="1">
    <citation type="submission" date="2021-06" db="EMBL/GenBank/DDBJ databases">
        <authorList>
            <person name="Kallberg Y."/>
            <person name="Tangrot J."/>
            <person name="Rosling A."/>
        </authorList>
    </citation>
    <scope>NUCLEOTIDE SEQUENCE</scope>
    <source>
        <strain evidence="1">IL203A</strain>
    </source>
</reference>
<dbReference type="Proteomes" id="UP000789702">
    <property type="component" value="Unassembled WGS sequence"/>
</dbReference>
<name>A0ACA9P898_9GLOM</name>
<gene>
    <name evidence="1" type="ORF">DHETER_LOCUS11289</name>
</gene>
<organism evidence="1 2">
    <name type="scientific">Dentiscutata heterogama</name>
    <dbReference type="NCBI Taxonomy" id="1316150"/>
    <lineage>
        <taxon>Eukaryota</taxon>
        <taxon>Fungi</taxon>
        <taxon>Fungi incertae sedis</taxon>
        <taxon>Mucoromycota</taxon>
        <taxon>Glomeromycotina</taxon>
        <taxon>Glomeromycetes</taxon>
        <taxon>Diversisporales</taxon>
        <taxon>Gigasporaceae</taxon>
        <taxon>Dentiscutata</taxon>
    </lineage>
</organism>
<keyword evidence="2" id="KW-1185">Reference proteome</keyword>
<protein>
    <submittedName>
        <fullName evidence="1">2350_t:CDS:1</fullName>
    </submittedName>
</protein>
<evidence type="ECO:0000313" key="2">
    <source>
        <dbReference type="Proteomes" id="UP000789702"/>
    </source>
</evidence>
<evidence type="ECO:0000313" key="1">
    <source>
        <dbReference type="EMBL" id="CAG8691754.1"/>
    </source>
</evidence>
<sequence length="42" mass="4724">VDEPLNNKITIFISDKLDTFVCQTVKFVAIVLKNEEDTKAAI</sequence>
<proteinExistence type="predicted"/>